<evidence type="ECO:0000313" key="1">
    <source>
        <dbReference type="EMBL" id="KAI2389420.1"/>
    </source>
</evidence>
<comment type="caution">
    <text evidence="1">The sequence shown here is derived from an EMBL/GenBank/DDBJ whole genome shotgun (WGS) entry which is preliminary data.</text>
</comment>
<organism evidence="1">
    <name type="scientific">Ophidiomyces ophidiicola</name>
    <dbReference type="NCBI Taxonomy" id="1387563"/>
    <lineage>
        <taxon>Eukaryota</taxon>
        <taxon>Fungi</taxon>
        <taxon>Dikarya</taxon>
        <taxon>Ascomycota</taxon>
        <taxon>Pezizomycotina</taxon>
        <taxon>Eurotiomycetes</taxon>
        <taxon>Eurotiomycetidae</taxon>
        <taxon>Onygenales</taxon>
        <taxon>Onygenaceae</taxon>
        <taxon>Ophidiomyces</taxon>
    </lineage>
</organism>
<name>A0ACB8V0H8_9EURO</name>
<gene>
    <name evidence="1" type="ORF">LOY88_002139</name>
</gene>
<accession>A0ACB8V0H8</accession>
<protein>
    <submittedName>
        <fullName evidence="1">Uncharacterized protein</fullName>
    </submittedName>
</protein>
<reference evidence="1" key="1">
    <citation type="journal article" date="2022" name="bioRxiv">
        <title>Population genetic analysis of Ophidiomyces ophidiicola, the causative agent of snake fungal disease, indicates recent introductions to the USA.</title>
        <authorList>
            <person name="Ladner J.T."/>
            <person name="Palmer J.M."/>
            <person name="Ettinger C.L."/>
            <person name="Stajich J.E."/>
            <person name="Farrell T.M."/>
            <person name="Glorioso B.M."/>
            <person name="Lawson B."/>
            <person name="Price S.J."/>
            <person name="Stengle A.G."/>
            <person name="Grear D.A."/>
            <person name="Lorch J.M."/>
        </authorList>
    </citation>
    <scope>NUCLEOTIDE SEQUENCE</scope>
    <source>
        <strain evidence="1">NWHC 24266-5</strain>
    </source>
</reference>
<dbReference type="EMBL" id="JALBCA010000024">
    <property type="protein sequence ID" value="KAI2389420.1"/>
    <property type="molecule type" value="Genomic_DNA"/>
</dbReference>
<sequence length="288" mass="31978">MAAQTSRGGTAGTDHWSSEAYKASASFVPLLAQTVLGYIDPQPTDRVLDIGCGDGKFTGYYMKAVGQVLGLDASNAMVAAAKKDWARENVEYRELDCRYLDKEIRERRVEGAAWDKVACLDARNSVSNAALHWILRDPATRVTVLQAIHDCLKPNGSFVFEMGGHGNVPEVHCAMMAALVHSGVSLDAVRDANPWFFPSEAWMRKTLEDIGFRVEKLEMEYRPTKLTTDEKGGIEGWLRLMGASFFEVLREGEQRDSAVKHVCEVLDPVITREDGSKWLGLDHRVKDG</sequence>
<proteinExistence type="predicted"/>